<dbReference type="Pfam" id="PF04079">
    <property type="entry name" value="SMC_ScpB"/>
    <property type="match status" value="1"/>
</dbReference>
<name>A0A430ABU4_9ENTE</name>
<evidence type="ECO:0000256" key="4">
    <source>
        <dbReference type="ARBA" id="ARBA00023306"/>
    </source>
</evidence>
<reference evidence="7 8" key="1">
    <citation type="submission" date="2017-05" db="EMBL/GenBank/DDBJ databases">
        <title>Vagococcus spp. assemblies.</title>
        <authorList>
            <person name="Gulvik C.A."/>
        </authorList>
    </citation>
    <scope>NUCLEOTIDE SEQUENCE [LARGE SCALE GENOMIC DNA]</scope>
    <source>
        <strain evidence="7 8">CCUG 41755</strain>
    </source>
</reference>
<dbReference type="Gene3D" id="1.10.10.10">
    <property type="entry name" value="Winged helix-like DNA-binding domain superfamily/Winged helix DNA-binding domain"/>
    <property type="match status" value="2"/>
</dbReference>
<dbReference type="InterPro" id="IPR036388">
    <property type="entry name" value="WH-like_DNA-bd_sf"/>
</dbReference>
<dbReference type="EMBL" id="NGJY01000001">
    <property type="protein sequence ID" value="RSU04680.1"/>
    <property type="molecule type" value="Genomic_DNA"/>
</dbReference>
<sequence>MELESKIEALLFVAGDEGISLEEISGLLKEPTAIVFKAIEKLKQHLLESELSALHILEAGNQFILTTKKEFADVIKDYAQSPLSNTLSQAALETLSIIAYKQPITRSEIDEIRGVQTSGAVQKLVVRQLIKEVGRVEGPGRAILYGTTDYFMNYFGLEDLSELPSISEMENEIEKELPTDLFFANFQEELGLGGLDESKNNDETLTLTEENDD</sequence>
<comment type="subunit">
    <text evidence="5">Homodimer. Homodimerization may be required to stabilize the binding of ScpA to the Smc head domains. Component of a cohesin-like complex composed of ScpA, ScpB and the Smc homodimer, in which ScpA and ScpB bind to the head domain of Smc. The presence of the three proteins is required for the association of the complex with DNA.</text>
</comment>
<organism evidence="7 8">
    <name type="scientific">Vagococcus fessus</name>
    <dbReference type="NCBI Taxonomy" id="120370"/>
    <lineage>
        <taxon>Bacteria</taxon>
        <taxon>Bacillati</taxon>
        <taxon>Bacillota</taxon>
        <taxon>Bacilli</taxon>
        <taxon>Lactobacillales</taxon>
        <taxon>Enterococcaceae</taxon>
        <taxon>Vagococcus</taxon>
    </lineage>
</organism>
<dbReference type="GO" id="GO:0051301">
    <property type="term" value="P:cell division"/>
    <property type="evidence" value="ECO:0007669"/>
    <property type="project" value="UniProtKB-KW"/>
</dbReference>
<evidence type="ECO:0000256" key="1">
    <source>
        <dbReference type="ARBA" id="ARBA00022490"/>
    </source>
</evidence>
<comment type="similarity">
    <text evidence="5">Belongs to the ScpB family.</text>
</comment>
<dbReference type="GO" id="GO:0006260">
    <property type="term" value="P:DNA replication"/>
    <property type="evidence" value="ECO:0007669"/>
    <property type="project" value="UniProtKB-UniRule"/>
</dbReference>
<feature type="region of interest" description="Disordered" evidence="6">
    <location>
        <begin position="194"/>
        <end position="213"/>
    </location>
</feature>
<evidence type="ECO:0000256" key="6">
    <source>
        <dbReference type="SAM" id="MobiDB-lite"/>
    </source>
</evidence>
<comment type="caution">
    <text evidence="7">The sequence shown here is derived from an EMBL/GenBank/DDBJ whole genome shotgun (WGS) entry which is preliminary data.</text>
</comment>
<dbReference type="AlphaFoldDB" id="A0A430ABU4"/>
<dbReference type="PIRSF" id="PIRSF019345">
    <property type="entry name" value="ScpB"/>
    <property type="match status" value="1"/>
</dbReference>
<accession>A0A430ABU4</accession>
<dbReference type="PANTHER" id="PTHR34298:SF2">
    <property type="entry name" value="SEGREGATION AND CONDENSATION PROTEIN B"/>
    <property type="match status" value="1"/>
</dbReference>
<evidence type="ECO:0000313" key="8">
    <source>
        <dbReference type="Proteomes" id="UP000287101"/>
    </source>
</evidence>
<proteinExistence type="inferred from homology"/>
<feature type="compositionally biased region" description="Polar residues" evidence="6">
    <location>
        <begin position="203"/>
        <end position="213"/>
    </location>
</feature>
<dbReference type="InterPro" id="IPR005234">
    <property type="entry name" value="ScpB_csome_segregation"/>
</dbReference>
<evidence type="ECO:0000256" key="2">
    <source>
        <dbReference type="ARBA" id="ARBA00022618"/>
    </source>
</evidence>
<dbReference type="Proteomes" id="UP000287101">
    <property type="component" value="Unassembled WGS sequence"/>
</dbReference>
<dbReference type="InterPro" id="IPR036390">
    <property type="entry name" value="WH_DNA-bd_sf"/>
</dbReference>
<evidence type="ECO:0000256" key="5">
    <source>
        <dbReference type="HAMAP-Rule" id="MF_01804"/>
    </source>
</evidence>
<protein>
    <recommendedName>
        <fullName evidence="5">Segregation and condensation protein B</fullName>
    </recommendedName>
</protein>
<dbReference type="PANTHER" id="PTHR34298">
    <property type="entry name" value="SEGREGATION AND CONDENSATION PROTEIN B"/>
    <property type="match status" value="1"/>
</dbReference>
<dbReference type="HAMAP" id="MF_01804">
    <property type="entry name" value="ScpB"/>
    <property type="match status" value="1"/>
</dbReference>
<keyword evidence="4 5" id="KW-0131">Cell cycle</keyword>
<keyword evidence="1 5" id="KW-0963">Cytoplasm</keyword>
<dbReference type="RefSeq" id="WP_126830177.1">
    <property type="nucleotide sequence ID" value="NZ_CBCRYB010000002.1"/>
</dbReference>
<keyword evidence="8" id="KW-1185">Reference proteome</keyword>
<keyword evidence="2 5" id="KW-0132">Cell division</keyword>
<dbReference type="NCBIfam" id="TIGR00281">
    <property type="entry name" value="SMC-Scp complex subunit ScpB"/>
    <property type="match status" value="1"/>
</dbReference>
<gene>
    <name evidence="5" type="primary">scpB</name>
    <name evidence="7" type="ORF">CBF31_01290</name>
</gene>
<dbReference type="GO" id="GO:0005737">
    <property type="term" value="C:cytoplasm"/>
    <property type="evidence" value="ECO:0007669"/>
    <property type="project" value="UniProtKB-SubCell"/>
</dbReference>
<comment type="subcellular location">
    <subcellularLocation>
        <location evidence="5">Cytoplasm</location>
    </subcellularLocation>
    <text evidence="5">Associated with two foci at the outer edges of the nucleoid region in young cells, and at four foci within both cell halves in older cells.</text>
</comment>
<comment type="function">
    <text evidence="5">Participates in chromosomal partition during cell division. May act via the formation of a condensin-like complex containing Smc and ScpA that pull DNA away from mid-cell into both cell halves.</text>
</comment>
<evidence type="ECO:0000313" key="7">
    <source>
        <dbReference type="EMBL" id="RSU04680.1"/>
    </source>
</evidence>
<dbReference type="OrthoDB" id="9806226at2"/>
<dbReference type="GO" id="GO:0051304">
    <property type="term" value="P:chromosome separation"/>
    <property type="evidence" value="ECO:0007669"/>
    <property type="project" value="InterPro"/>
</dbReference>
<evidence type="ECO:0000256" key="3">
    <source>
        <dbReference type="ARBA" id="ARBA00022829"/>
    </source>
</evidence>
<keyword evidence="3 5" id="KW-0159">Chromosome partition</keyword>
<dbReference type="SUPFAM" id="SSF46785">
    <property type="entry name" value="Winged helix' DNA-binding domain"/>
    <property type="match status" value="2"/>
</dbReference>